<name>A0A6J5MNN6_9CAUD</name>
<evidence type="ECO:0000313" key="1">
    <source>
        <dbReference type="EMBL" id="CAB4145119.1"/>
    </source>
</evidence>
<dbReference type="EMBL" id="LR797177">
    <property type="protein sequence ID" value="CAB4191817.1"/>
    <property type="molecule type" value="Genomic_DNA"/>
</dbReference>
<evidence type="ECO:0000313" key="3">
    <source>
        <dbReference type="EMBL" id="CAB4160411.1"/>
    </source>
</evidence>
<dbReference type="EMBL" id="LR796762">
    <property type="protein sequence ID" value="CAB4164811.1"/>
    <property type="molecule type" value="Genomic_DNA"/>
</dbReference>
<accession>A0A6J5MNN6</accession>
<dbReference type="EMBL" id="LR796698">
    <property type="protein sequence ID" value="CAB4160411.1"/>
    <property type="molecule type" value="Genomic_DNA"/>
</dbReference>
<evidence type="ECO:0000313" key="9">
    <source>
        <dbReference type="EMBL" id="CAB4212329.1"/>
    </source>
</evidence>
<dbReference type="EMBL" id="LR796644">
    <property type="protein sequence ID" value="CAB4156643.1"/>
    <property type="molecule type" value="Genomic_DNA"/>
</dbReference>
<evidence type="ECO:0000313" key="2">
    <source>
        <dbReference type="EMBL" id="CAB4156643.1"/>
    </source>
</evidence>
<dbReference type="EMBL" id="LR796443">
    <property type="protein sequence ID" value="CAB4145119.1"/>
    <property type="molecule type" value="Genomic_DNA"/>
</dbReference>
<gene>
    <name evidence="6" type="ORF">UFOVP1002_39</name>
    <name evidence="7" type="ORF">UFOVP1217_157</name>
    <name evidence="8" type="ORF">UFOVP1343_141</name>
    <name evidence="9" type="ORF">UFOVP1438_2</name>
    <name evidence="12" type="ORF">UFOVP1541_181</name>
    <name evidence="10" type="ORF">UFOVP1592_186</name>
    <name evidence="1" type="ORF">UFOVP465_47</name>
    <name evidence="2" type="ORF">UFOVP666_93</name>
    <name evidence="3" type="ORF">UFOVP727_170</name>
    <name evidence="11" type="ORF">UFOVP741_173</name>
    <name evidence="4" type="ORF">UFOVP819_121</name>
    <name evidence="5" type="ORF">UFOVP926_152</name>
</gene>
<organism evidence="1">
    <name type="scientific">uncultured Caudovirales phage</name>
    <dbReference type="NCBI Taxonomy" id="2100421"/>
    <lineage>
        <taxon>Viruses</taxon>
        <taxon>Duplodnaviria</taxon>
        <taxon>Heunggongvirae</taxon>
        <taxon>Uroviricota</taxon>
        <taxon>Caudoviricetes</taxon>
        <taxon>Peduoviridae</taxon>
        <taxon>Maltschvirus</taxon>
        <taxon>Maltschvirus maltsch</taxon>
    </lineage>
</organism>
<evidence type="ECO:0000313" key="11">
    <source>
        <dbReference type="EMBL" id="CAB5225250.1"/>
    </source>
</evidence>
<evidence type="ECO:0000313" key="8">
    <source>
        <dbReference type="EMBL" id="CAB4200794.1"/>
    </source>
</evidence>
<reference evidence="1" key="1">
    <citation type="submission" date="2020-04" db="EMBL/GenBank/DDBJ databases">
        <authorList>
            <person name="Chiriac C."/>
            <person name="Salcher M."/>
            <person name="Ghai R."/>
            <person name="Kavagutti S V."/>
        </authorList>
    </citation>
    <scope>NUCLEOTIDE SEQUENCE</scope>
</reference>
<dbReference type="EMBL" id="LR796961">
    <property type="protein sequence ID" value="CAB4178218.1"/>
    <property type="molecule type" value="Genomic_DNA"/>
</dbReference>
<dbReference type="EMBL" id="LR798341">
    <property type="protein sequence ID" value="CAB5225250.1"/>
    <property type="molecule type" value="Genomic_DNA"/>
</dbReference>
<evidence type="ECO:0000313" key="7">
    <source>
        <dbReference type="EMBL" id="CAB4191817.1"/>
    </source>
</evidence>
<proteinExistence type="predicted"/>
<dbReference type="EMBL" id="LR797305">
    <property type="protein sequence ID" value="CAB4200794.1"/>
    <property type="molecule type" value="Genomic_DNA"/>
</dbReference>
<dbReference type="EMBL" id="LR796878">
    <property type="protein sequence ID" value="CAB4172309.1"/>
    <property type="molecule type" value="Genomic_DNA"/>
</dbReference>
<evidence type="ECO:0000313" key="4">
    <source>
        <dbReference type="EMBL" id="CAB4164811.1"/>
    </source>
</evidence>
<dbReference type="EMBL" id="LR797452">
    <property type="protein sequence ID" value="CAB4218014.1"/>
    <property type="molecule type" value="Genomic_DNA"/>
</dbReference>
<dbReference type="EMBL" id="LR798395">
    <property type="protein sequence ID" value="CAB5229067.1"/>
    <property type="molecule type" value="Genomic_DNA"/>
</dbReference>
<protein>
    <submittedName>
        <fullName evidence="1">Uncharacterized protein</fullName>
    </submittedName>
</protein>
<dbReference type="EMBL" id="LR797395">
    <property type="protein sequence ID" value="CAB4212329.1"/>
    <property type="molecule type" value="Genomic_DNA"/>
</dbReference>
<evidence type="ECO:0000313" key="12">
    <source>
        <dbReference type="EMBL" id="CAB5229067.1"/>
    </source>
</evidence>
<sequence length="74" mass="8356">MPPERPRDEYETEADRLLAYAQYVADTKCGAVDLGDFFYEYSGDITLLVQDDKVTAHNTKTGTIQIAIPTKEQQ</sequence>
<evidence type="ECO:0000313" key="10">
    <source>
        <dbReference type="EMBL" id="CAB4218014.1"/>
    </source>
</evidence>
<evidence type="ECO:0000313" key="5">
    <source>
        <dbReference type="EMBL" id="CAB4172309.1"/>
    </source>
</evidence>
<evidence type="ECO:0000313" key="6">
    <source>
        <dbReference type="EMBL" id="CAB4178218.1"/>
    </source>
</evidence>